<dbReference type="PANTHER" id="PTHR14948:SF46">
    <property type="entry name" value="DISPANIN SUBFAMILY A MEMBER 2B-LIKE-RELATED"/>
    <property type="match status" value="1"/>
</dbReference>
<dbReference type="AlphaFoldDB" id="A0A9Q0X689"/>
<evidence type="ECO:0000256" key="5">
    <source>
        <dbReference type="ARBA" id="ARBA00023136"/>
    </source>
</evidence>
<evidence type="ECO:0000256" key="1">
    <source>
        <dbReference type="ARBA" id="ARBA00004370"/>
    </source>
</evidence>
<reference evidence="8" key="1">
    <citation type="journal article" date="2023" name="DNA Res.">
        <title>Chromosome-level genome assembly of Phrynocephalus forsythii using third-generation DNA sequencing and Hi-C analysis.</title>
        <authorList>
            <person name="Qi Y."/>
            <person name="Zhao W."/>
            <person name="Zhao Y."/>
            <person name="Niu C."/>
            <person name="Cao S."/>
            <person name="Zhang Y."/>
        </authorList>
    </citation>
    <scope>NUCLEOTIDE SEQUENCE</scope>
    <source>
        <tissue evidence="8">Muscle</tissue>
    </source>
</reference>
<proteinExistence type="inferred from homology"/>
<evidence type="ECO:0000313" key="8">
    <source>
        <dbReference type="EMBL" id="KAJ7304115.1"/>
    </source>
</evidence>
<keyword evidence="9" id="KW-1185">Reference proteome</keyword>
<accession>A0A9Q0X689</accession>
<keyword evidence="3 7" id="KW-0812">Transmembrane</keyword>
<keyword evidence="4 7" id="KW-1133">Transmembrane helix</keyword>
<evidence type="ECO:0000256" key="4">
    <source>
        <dbReference type="ARBA" id="ARBA00022989"/>
    </source>
</evidence>
<evidence type="ECO:0000313" key="9">
    <source>
        <dbReference type="Proteomes" id="UP001142489"/>
    </source>
</evidence>
<dbReference type="Pfam" id="PF04505">
    <property type="entry name" value="CD225"/>
    <property type="match status" value="1"/>
</dbReference>
<dbReference type="InterPro" id="IPR007593">
    <property type="entry name" value="CD225/Dispanin_fam"/>
</dbReference>
<dbReference type="InterPro" id="IPR051423">
    <property type="entry name" value="CD225/Dispanin"/>
</dbReference>
<keyword evidence="5 7" id="KW-0472">Membrane</keyword>
<organism evidence="8 9">
    <name type="scientific">Phrynocephalus forsythii</name>
    <dbReference type="NCBI Taxonomy" id="171643"/>
    <lineage>
        <taxon>Eukaryota</taxon>
        <taxon>Metazoa</taxon>
        <taxon>Chordata</taxon>
        <taxon>Craniata</taxon>
        <taxon>Vertebrata</taxon>
        <taxon>Euteleostomi</taxon>
        <taxon>Lepidosauria</taxon>
        <taxon>Squamata</taxon>
        <taxon>Bifurcata</taxon>
        <taxon>Unidentata</taxon>
        <taxon>Episquamata</taxon>
        <taxon>Toxicofera</taxon>
        <taxon>Iguania</taxon>
        <taxon>Acrodonta</taxon>
        <taxon>Agamidae</taxon>
        <taxon>Agaminae</taxon>
        <taxon>Phrynocephalus</taxon>
    </lineage>
</organism>
<sequence length="158" mass="17455">MSSPKYKRMEENVLDPENPPPYSAKHPSDTALLMPPQYQPYSSPYRAESNQGPSQSILITQICSTHGVSHEPDYMAYSIFTMLCCCLPLGVAALVYSIQTQESNRIGNSAAARRTSRTARILAHTALGLGLTFLILYIIFFVITYAQVSKLQPPTISP</sequence>
<dbReference type="EMBL" id="JAPFRF010000023">
    <property type="protein sequence ID" value="KAJ7304115.1"/>
    <property type="molecule type" value="Genomic_DNA"/>
</dbReference>
<comment type="similarity">
    <text evidence="2">Belongs to the CD225/Dispanin family.</text>
</comment>
<name>A0A9Q0X689_9SAUR</name>
<dbReference type="PANTHER" id="PTHR14948">
    <property type="entry name" value="NG5"/>
    <property type="match status" value="1"/>
</dbReference>
<protein>
    <submittedName>
        <fullName evidence="8">Uncharacterized protein</fullName>
    </submittedName>
</protein>
<gene>
    <name evidence="8" type="ORF">JRQ81_011640</name>
</gene>
<feature type="transmembrane region" description="Helical" evidence="7">
    <location>
        <begin position="119"/>
        <end position="148"/>
    </location>
</feature>
<comment type="caution">
    <text evidence="8">The sequence shown here is derived from an EMBL/GenBank/DDBJ whole genome shotgun (WGS) entry which is preliminary data.</text>
</comment>
<evidence type="ECO:0000256" key="7">
    <source>
        <dbReference type="SAM" id="Phobius"/>
    </source>
</evidence>
<evidence type="ECO:0000256" key="3">
    <source>
        <dbReference type="ARBA" id="ARBA00022692"/>
    </source>
</evidence>
<comment type="subcellular location">
    <subcellularLocation>
        <location evidence="1">Membrane</location>
    </subcellularLocation>
</comment>
<feature type="region of interest" description="Disordered" evidence="6">
    <location>
        <begin position="1"/>
        <end position="33"/>
    </location>
</feature>
<dbReference type="Gene3D" id="1.20.1070.10">
    <property type="entry name" value="Rhodopsin 7-helix transmembrane proteins"/>
    <property type="match status" value="1"/>
</dbReference>
<evidence type="ECO:0000256" key="2">
    <source>
        <dbReference type="ARBA" id="ARBA00006843"/>
    </source>
</evidence>
<dbReference type="OrthoDB" id="6083617at2759"/>
<dbReference type="Proteomes" id="UP001142489">
    <property type="component" value="Unassembled WGS sequence"/>
</dbReference>
<evidence type="ECO:0000256" key="6">
    <source>
        <dbReference type="SAM" id="MobiDB-lite"/>
    </source>
</evidence>
<feature type="transmembrane region" description="Helical" evidence="7">
    <location>
        <begin position="74"/>
        <end position="98"/>
    </location>
</feature>
<dbReference type="GO" id="GO:0016020">
    <property type="term" value="C:membrane"/>
    <property type="evidence" value="ECO:0007669"/>
    <property type="project" value="UniProtKB-SubCell"/>
</dbReference>